<dbReference type="OrthoDB" id="3788089at2759"/>
<feature type="signal peptide" evidence="1">
    <location>
        <begin position="1"/>
        <end position="17"/>
    </location>
</feature>
<accession>A0A6A7AWV7</accession>
<evidence type="ECO:0008006" key="4">
    <source>
        <dbReference type="Google" id="ProtNLM"/>
    </source>
</evidence>
<name>A0A6A7AWV7_9PLEO</name>
<keyword evidence="1" id="KW-0732">Signal</keyword>
<organism evidence="2 3">
    <name type="scientific">Plenodomus tracheiphilus IPT5</name>
    <dbReference type="NCBI Taxonomy" id="1408161"/>
    <lineage>
        <taxon>Eukaryota</taxon>
        <taxon>Fungi</taxon>
        <taxon>Dikarya</taxon>
        <taxon>Ascomycota</taxon>
        <taxon>Pezizomycotina</taxon>
        <taxon>Dothideomycetes</taxon>
        <taxon>Pleosporomycetidae</taxon>
        <taxon>Pleosporales</taxon>
        <taxon>Pleosporineae</taxon>
        <taxon>Leptosphaeriaceae</taxon>
        <taxon>Plenodomus</taxon>
    </lineage>
</organism>
<proteinExistence type="predicted"/>
<dbReference type="EMBL" id="MU006323">
    <property type="protein sequence ID" value="KAF2847766.1"/>
    <property type="molecule type" value="Genomic_DNA"/>
</dbReference>
<feature type="chain" id="PRO_5025410056" description="Carbohydrate-binding module family 18 protein" evidence="1">
    <location>
        <begin position="18"/>
        <end position="375"/>
    </location>
</feature>
<evidence type="ECO:0000256" key="1">
    <source>
        <dbReference type="SAM" id="SignalP"/>
    </source>
</evidence>
<evidence type="ECO:0000313" key="2">
    <source>
        <dbReference type="EMBL" id="KAF2847766.1"/>
    </source>
</evidence>
<dbReference type="AlphaFoldDB" id="A0A6A7AWV7"/>
<sequence>MGLLTIVLAGLATIALAAPGATPSNEDTSITSNGPPFINKPGSNSSYHCSDTTPNVIETRVESGYSTAMIPVYNCLRNDCYEFTTGATCGESTIDIKARTPIPEENKHKTCSKDRASVLICRYGFCSTDHYCNLHGVGDYCHDDCNCCKKGDFKKAGDESKREDLEASISTASSQDSAADIKPRNRCTVPGSYMCDETFQAIGVCNSVYQWVLSADCRPGHCVENLDAGTAFCVAKKSIRDLDTHGVSFAASEYCENPGTYTCSTDGSAVGVCNAQHEWQLSADCSPGHCTMDGPDGTAFCVTKKSDRSLDTRAAATTAQHCDKQGAYQCDSTGQRIAVCSSANEWILSSDCSPGHCVDGPNNTAYCTAKRELHQ</sequence>
<reference evidence="2" key="1">
    <citation type="submission" date="2020-01" db="EMBL/GenBank/DDBJ databases">
        <authorList>
            <consortium name="DOE Joint Genome Institute"/>
            <person name="Haridas S."/>
            <person name="Albert R."/>
            <person name="Binder M."/>
            <person name="Bloem J."/>
            <person name="Labutti K."/>
            <person name="Salamov A."/>
            <person name="Andreopoulos B."/>
            <person name="Baker S.E."/>
            <person name="Barry K."/>
            <person name="Bills G."/>
            <person name="Bluhm B.H."/>
            <person name="Cannon C."/>
            <person name="Castanera R."/>
            <person name="Culley D.E."/>
            <person name="Daum C."/>
            <person name="Ezra D."/>
            <person name="Gonzalez J.B."/>
            <person name="Henrissat B."/>
            <person name="Kuo A."/>
            <person name="Liang C."/>
            <person name="Lipzen A."/>
            <person name="Lutzoni F."/>
            <person name="Magnuson J."/>
            <person name="Mondo S."/>
            <person name="Nolan M."/>
            <person name="Ohm R."/>
            <person name="Pangilinan J."/>
            <person name="Park H.-J."/>
            <person name="Ramirez L."/>
            <person name="Alfaro M."/>
            <person name="Sun H."/>
            <person name="Tritt A."/>
            <person name="Yoshinaga Y."/>
            <person name="Zwiers L.-H."/>
            <person name="Turgeon B.G."/>
            <person name="Goodwin S.B."/>
            <person name="Spatafora J.W."/>
            <person name="Crous P.W."/>
            <person name="Grigoriev I.V."/>
        </authorList>
    </citation>
    <scope>NUCLEOTIDE SEQUENCE</scope>
    <source>
        <strain evidence="2">IPT5</strain>
    </source>
</reference>
<gene>
    <name evidence="2" type="ORF">T440DRAFT_455861</name>
</gene>
<dbReference type="Proteomes" id="UP000799423">
    <property type="component" value="Unassembled WGS sequence"/>
</dbReference>
<protein>
    <recommendedName>
        <fullName evidence="4">Carbohydrate-binding module family 18 protein</fullName>
    </recommendedName>
</protein>
<evidence type="ECO:0000313" key="3">
    <source>
        <dbReference type="Proteomes" id="UP000799423"/>
    </source>
</evidence>
<keyword evidence="3" id="KW-1185">Reference proteome</keyword>